<comment type="caution">
    <text evidence="4">The sequence shown here is derived from an EMBL/GenBank/DDBJ whole genome shotgun (WGS) entry which is preliminary data.</text>
</comment>
<feature type="domain" description="DNA helicase Pif1-like 2B" evidence="3">
    <location>
        <begin position="613"/>
        <end position="658"/>
    </location>
</feature>
<feature type="domain" description="Helitron helicase-like" evidence="2">
    <location>
        <begin position="331"/>
        <end position="439"/>
    </location>
</feature>
<sequence length="691" mass="77929">MDPTTRKRGRPKVVVTDSLIEARRLAKQQHNARRSGGNILASSSLASTGHTTPQPVRRRGGASNNTILDIGPQDQVCRFCDALVWAAESTGKHVGTGPKAYSICCGKGKVQLPLLRETPPELKQLLTGTSKRETKFQNNQRMYNTIFALCSFGGRVDESINNGSGPYVFRLNDHVYHSMGSLVPPDGRTPKFAQFYMYDGQEAIDYRVQFPRSGDPLDPEIVALLLQMLTRDNVLVGIYKQLRERYPISQQIPVTLRLLERRSTDGRFVNLIGRNDYEFAGLAVDHDLASHRDIIVQYKQGGLQRITELHPCFMSLQYPLLFPRGEDGYRLAADVGKRVVLPSSFTGGFRYMQQNFQDSLAICKEYGHPDLFVTFTCNPKWVEIQRALATAGSTDASVRPDLVARVFKIKLDAMMSDFMKKDVVGRVLAAVYTIEFQKRAGTTMDSDGYALYRRRDTGITVECNKIHLDNRHVVPYNRGLLVKYQAHINVERKMIPFKDWILNIGNGQQQTFQLGDVTDSTWIKIPKELQVVYSGDPIKAIVDEIYADLNEKHGCLDYLRDRAILTPLNEYVDKINQEVLKRLPGTTHVYKSCDTICKGSSTNAFDEVLYPPEYLNSLKFSGLPNHELEIKLGVPIMLLRNLNPKKGLCNGTRLIVTRCYPFLIEGLIITGNKIGEKTYIPRISEARGPLE</sequence>
<dbReference type="Pfam" id="PF21530">
    <property type="entry name" value="Pif1_2B_dom"/>
    <property type="match status" value="1"/>
</dbReference>
<dbReference type="AlphaFoldDB" id="A0AAD8IAM7"/>
<dbReference type="InterPro" id="IPR027417">
    <property type="entry name" value="P-loop_NTPase"/>
</dbReference>
<evidence type="ECO:0008006" key="6">
    <source>
        <dbReference type="Google" id="ProtNLM"/>
    </source>
</evidence>
<reference evidence="4" key="1">
    <citation type="submission" date="2023-02" db="EMBL/GenBank/DDBJ databases">
        <title>Genome of toxic invasive species Heracleum sosnowskyi carries increased number of genes despite the absence of recent whole-genome duplications.</title>
        <authorList>
            <person name="Schelkunov M."/>
            <person name="Shtratnikova V."/>
            <person name="Makarenko M."/>
            <person name="Klepikova A."/>
            <person name="Omelchenko D."/>
            <person name="Novikova G."/>
            <person name="Obukhova E."/>
            <person name="Bogdanov V."/>
            <person name="Penin A."/>
            <person name="Logacheva M."/>
        </authorList>
    </citation>
    <scope>NUCLEOTIDE SEQUENCE</scope>
    <source>
        <strain evidence="4">Hsosn_3</strain>
        <tissue evidence="4">Leaf</tissue>
    </source>
</reference>
<feature type="compositionally biased region" description="Polar residues" evidence="1">
    <location>
        <begin position="40"/>
        <end position="54"/>
    </location>
</feature>
<dbReference type="PANTHER" id="PTHR45786">
    <property type="entry name" value="DNA BINDING PROTEIN-LIKE"/>
    <property type="match status" value="1"/>
</dbReference>
<gene>
    <name evidence="4" type="ORF">POM88_019959</name>
</gene>
<protein>
    <recommendedName>
        <fullName evidence="6">DNA helicase</fullName>
    </recommendedName>
</protein>
<evidence type="ECO:0000259" key="2">
    <source>
        <dbReference type="Pfam" id="PF14214"/>
    </source>
</evidence>
<evidence type="ECO:0000256" key="1">
    <source>
        <dbReference type="SAM" id="MobiDB-lite"/>
    </source>
</evidence>
<reference evidence="4" key="2">
    <citation type="submission" date="2023-05" db="EMBL/GenBank/DDBJ databases">
        <authorList>
            <person name="Schelkunov M.I."/>
        </authorList>
    </citation>
    <scope>NUCLEOTIDE SEQUENCE</scope>
    <source>
        <strain evidence="4">Hsosn_3</strain>
        <tissue evidence="4">Leaf</tissue>
    </source>
</reference>
<dbReference type="SUPFAM" id="SSF52540">
    <property type="entry name" value="P-loop containing nucleoside triphosphate hydrolases"/>
    <property type="match status" value="1"/>
</dbReference>
<dbReference type="Pfam" id="PF14214">
    <property type="entry name" value="Helitron_like_N"/>
    <property type="match status" value="1"/>
</dbReference>
<evidence type="ECO:0000313" key="4">
    <source>
        <dbReference type="EMBL" id="KAK1382224.1"/>
    </source>
</evidence>
<feature type="region of interest" description="Disordered" evidence="1">
    <location>
        <begin position="27"/>
        <end position="67"/>
    </location>
</feature>
<dbReference type="Proteomes" id="UP001237642">
    <property type="component" value="Unassembled WGS sequence"/>
</dbReference>
<dbReference type="InterPro" id="IPR049163">
    <property type="entry name" value="Pif1-like_2B_dom"/>
</dbReference>
<dbReference type="PANTHER" id="PTHR45786:SF74">
    <property type="entry name" value="ATP-DEPENDENT DNA HELICASE"/>
    <property type="match status" value="1"/>
</dbReference>
<accession>A0AAD8IAM7</accession>
<evidence type="ECO:0000259" key="3">
    <source>
        <dbReference type="Pfam" id="PF21530"/>
    </source>
</evidence>
<dbReference type="EMBL" id="JAUIZM010000005">
    <property type="protein sequence ID" value="KAK1382224.1"/>
    <property type="molecule type" value="Genomic_DNA"/>
</dbReference>
<name>A0AAD8IAM7_9APIA</name>
<dbReference type="InterPro" id="IPR025476">
    <property type="entry name" value="Helitron_helicase-like"/>
</dbReference>
<proteinExistence type="predicted"/>
<evidence type="ECO:0000313" key="5">
    <source>
        <dbReference type="Proteomes" id="UP001237642"/>
    </source>
</evidence>
<organism evidence="4 5">
    <name type="scientific">Heracleum sosnowskyi</name>
    <dbReference type="NCBI Taxonomy" id="360622"/>
    <lineage>
        <taxon>Eukaryota</taxon>
        <taxon>Viridiplantae</taxon>
        <taxon>Streptophyta</taxon>
        <taxon>Embryophyta</taxon>
        <taxon>Tracheophyta</taxon>
        <taxon>Spermatophyta</taxon>
        <taxon>Magnoliopsida</taxon>
        <taxon>eudicotyledons</taxon>
        <taxon>Gunneridae</taxon>
        <taxon>Pentapetalae</taxon>
        <taxon>asterids</taxon>
        <taxon>campanulids</taxon>
        <taxon>Apiales</taxon>
        <taxon>Apiaceae</taxon>
        <taxon>Apioideae</taxon>
        <taxon>apioid superclade</taxon>
        <taxon>Tordylieae</taxon>
        <taxon>Tordyliinae</taxon>
        <taxon>Heracleum</taxon>
    </lineage>
</organism>
<keyword evidence="5" id="KW-1185">Reference proteome</keyword>